<dbReference type="InterPro" id="IPR035924">
    <property type="entry name" value="FlaG-like_sf"/>
</dbReference>
<evidence type="ECO:0000313" key="2">
    <source>
        <dbReference type="Proteomes" id="UP001163726"/>
    </source>
</evidence>
<dbReference type="Proteomes" id="UP001163726">
    <property type="component" value="Chromosome"/>
</dbReference>
<keyword evidence="1" id="KW-0966">Cell projection</keyword>
<protein>
    <submittedName>
        <fullName evidence="1">Flagellar protein FlaG</fullName>
    </submittedName>
</protein>
<accession>A0ABY7ARQ0</accession>
<dbReference type="Gene3D" id="3.30.160.170">
    <property type="entry name" value="FlaG-like"/>
    <property type="match status" value="1"/>
</dbReference>
<keyword evidence="2" id="KW-1185">Reference proteome</keyword>
<dbReference type="PANTHER" id="PTHR37166:SF1">
    <property type="entry name" value="PROTEIN FLAG"/>
    <property type="match status" value="1"/>
</dbReference>
<gene>
    <name evidence="1" type="ORF">OLW01_04290</name>
</gene>
<dbReference type="RefSeq" id="WP_268075493.1">
    <property type="nucleotide sequence ID" value="NZ_CP109965.1"/>
</dbReference>
<reference evidence="1" key="1">
    <citation type="submission" date="2022-10" db="EMBL/GenBank/DDBJ databases">
        <title>Catenovulum adriacola sp. nov. isolated in the Harbour of Susak.</title>
        <authorList>
            <person name="Schoch T."/>
            <person name="Reich S.J."/>
            <person name="Stoeferle S."/>
            <person name="Flaiz M."/>
            <person name="Kazda M."/>
            <person name="Riedel C.U."/>
            <person name="Duerre P."/>
        </authorList>
    </citation>
    <scope>NUCLEOTIDE SEQUENCE</scope>
    <source>
        <strain evidence="1">TS8</strain>
    </source>
</reference>
<organism evidence="1 2">
    <name type="scientific">Catenovulum adriaticum</name>
    <dbReference type="NCBI Taxonomy" id="2984846"/>
    <lineage>
        <taxon>Bacteria</taxon>
        <taxon>Pseudomonadati</taxon>
        <taxon>Pseudomonadota</taxon>
        <taxon>Gammaproteobacteria</taxon>
        <taxon>Alteromonadales</taxon>
        <taxon>Alteromonadaceae</taxon>
        <taxon>Catenovulum</taxon>
    </lineage>
</organism>
<keyword evidence="1" id="KW-0282">Flagellum</keyword>
<evidence type="ECO:0000313" key="1">
    <source>
        <dbReference type="EMBL" id="WAJ71029.1"/>
    </source>
</evidence>
<keyword evidence="1" id="KW-0969">Cilium</keyword>
<dbReference type="SUPFAM" id="SSF160214">
    <property type="entry name" value="FlaG-like"/>
    <property type="match status" value="1"/>
</dbReference>
<dbReference type="EMBL" id="CP109965">
    <property type="protein sequence ID" value="WAJ71029.1"/>
    <property type="molecule type" value="Genomic_DNA"/>
</dbReference>
<name>A0ABY7ARQ0_9ALTE</name>
<dbReference type="Pfam" id="PF03646">
    <property type="entry name" value="FlaG"/>
    <property type="match status" value="1"/>
</dbReference>
<sequence>MDIQTTQIGNQIASNYADGSQLIQNKVNNLDEGADSNQKKSDLLAGDLGSQKNVVNISAEQNKLAEQAKVSALNADNLIDAEQNQIETALDEVTTFVQTQNRQLNFSFDEQSNRSIIKVTDSDSGEMIRQIPSEDVLKLAQRIKELQTDAGEAIGVLINRQV</sequence>
<dbReference type="InterPro" id="IPR005186">
    <property type="entry name" value="FlaG"/>
</dbReference>
<dbReference type="PANTHER" id="PTHR37166">
    <property type="entry name" value="PROTEIN FLAG"/>
    <property type="match status" value="1"/>
</dbReference>
<proteinExistence type="predicted"/>